<proteinExistence type="predicted"/>
<evidence type="ECO:0000313" key="6">
    <source>
        <dbReference type="EMBL" id="WAX58713.1"/>
    </source>
</evidence>
<accession>A0ABY7K2I2</accession>
<feature type="transmembrane region" description="Helical" evidence="5">
    <location>
        <begin position="77"/>
        <end position="98"/>
    </location>
</feature>
<dbReference type="Pfam" id="PF02535">
    <property type="entry name" value="Zip"/>
    <property type="match status" value="1"/>
</dbReference>
<evidence type="ECO:0000256" key="2">
    <source>
        <dbReference type="ARBA" id="ARBA00022692"/>
    </source>
</evidence>
<keyword evidence="4 5" id="KW-0472">Membrane</keyword>
<name>A0ABY7K2I2_9ACTN</name>
<evidence type="ECO:0000256" key="1">
    <source>
        <dbReference type="ARBA" id="ARBA00004141"/>
    </source>
</evidence>
<evidence type="ECO:0000256" key="5">
    <source>
        <dbReference type="SAM" id="Phobius"/>
    </source>
</evidence>
<dbReference type="RefSeq" id="WP_269445257.1">
    <property type="nucleotide sequence ID" value="NZ_CP097463.1"/>
</dbReference>
<dbReference type="InterPro" id="IPR003689">
    <property type="entry name" value="ZIP"/>
</dbReference>
<protein>
    <submittedName>
        <fullName evidence="6">ZIP family metal transporter</fullName>
    </submittedName>
</protein>
<gene>
    <name evidence="6" type="ORF">M6B22_08100</name>
</gene>
<feature type="transmembrane region" description="Helical" evidence="5">
    <location>
        <begin position="264"/>
        <end position="286"/>
    </location>
</feature>
<evidence type="ECO:0000256" key="4">
    <source>
        <dbReference type="ARBA" id="ARBA00023136"/>
    </source>
</evidence>
<reference evidence="6" key="1">
    <citation type="submission" date="2022-05" db="EMBL/GenBank/DDBJ databases">
        <title>Jatrophihabitans sp. SB3-54 whole genome sequence.</title>
        <authorList>
            <person name="Suh M.K."/>
            <person name="Eom M.K."/>
            <person name="Kim J.S."/>
            <person name="Kim H.S."/>
            <person name="Do H.E."/>
            <person name="Shin Y.K."/>
            <person name="Lee J.-S."/>
        </authorList>
    </citation>
    <scope>NUCLEOTIDE SEQUENCE</scope>
    <source>
        <strain evidence="6">SB3-54</strain>
    </source>
</reference>
<feature type="transmembrane region" description="Helical" evidence="5">
    <location>
        <begin position="35"/>
        <end position="57"/>
    </location>
</feature>
<dbReference type="Proteomes" id="UP001164693">
    <property type="component" value="Chromosome"/>
</dbReference>
<feature type="transmembrane region" description="Helical" evidence="5">
    <location>
        <begin position="6"/>
        <end position="23"/>
    </location>
</feature>
<sequence>MSLTKTLILGLIAGVTIVLGIPLGRIRRPMPSLRLLLNAIAVGILLFLVWDVLSAAWEPIDGALSAAHDHVGGLAPAFGYGALFVLGVSVGLLSLVGYERYMAATTARVTARAAAAAADRTEIAGPAGNPVVAPPEPGPALAGTAVQVRPVRIPGIAGWSPARRLALLIAVGIGLHNFAEGLAIGQSAASGEIALATMLVIGFGLHNATEGFGIVAPLAGDLDDDGSARRPSWGFLLLLALIGGGPTFVGTIVGHGFTSEAVSVVFLTLAAGSIIYVVTQLLGVAARAKRPDLLAIGLLIGLLAGFATDAVVGYAGA</sequence>
<evidence type="ECO:0000313" key="7">
    <source>
        <dbReference type="Proteomes" id="UP001164693"/>
    </source>
</evidence>
<feature type="transmembrane region" description="Helical" evidence="5">
    <location>
        <begin position="293"/>
        <end position="315"/>
    </location>
</feature>
<dbReference type="EMBL" id="CP097463">
    <property type="protein sequence ID" value="WAX58713.1"/>
    <property type="molecule type" value="Genomic_DNA"/>
</dbReference>
<comment type="subcellular location">
    <subcellularLocation>
        <location evidence="1">Membrane</location>
        <topology evidence="1">Multi-pass membrane protein</topology>
    </subcellularLocation>
</comment>
<keyword evidence="7" id="KW-1185">Reference proteome</keyword>
<feature type="transmembrane region" description="Helical" evidence="5">
    <location>
        <begin position="235"/>
        <end position="258"/>
    </location>
</feature>
<keyword evidence="2 5" id="KW-0812">Transmembrane</keyword>
<keyword evidence="3 5" id="KW-1133">Transmembrane helix</keyword>
<evidence type="ECO:0000256" key="3">
    <source>
        <dbReference type="ARBA" id="ARBA00022989"/>
    </source>
</evidence>
<dbReference type="PANTHER" id="PTHR11040:SF205">
    <property type="entry name" value="ZINC TRANSPORTER ZUPT"/>
    <property type="match status" value="1"/>
</dbReference>
<organism evidence="6 7">
    <name type="scientific">Jatrophihabitans cynanchi</name>
    <dbReference type="NCBI Taxonomy" id="2944128"/>
    <lineage>
        <taxon>Bacteria</taxon>
        <taxon>Bacillati</taxon>
        <taxon>Actinomycetota</taxon>
        <taxon>Actinomycetes</taxon>
        <taxon>Jatrophihabitantales</taxon>
        <taxon>Jatrophihabitantaceae</taxon>
        <taxon>Jatrophihabitans</taxon>
    </lineage>
</organism>
<dbReference type="PANTHER" id="PTHR11040">
    <property type="entry name" value="ZINC/IRON TRANSPORTER"/>
    <property type="match status" value="1"/>
</dbReference>